<dbReference type="PROSITE" id="PS50109">
    <property type="entry name" value="HIS_KIN"/>
    <property type="match status" value="1"/>
</dbReference>
<sequence>MEGGTIVYPMLTNNSTYNEVFEEITYEVRLLLSVDGEILKVNQRGMKLLEQNGKYFYDHCIPSHRHSLLQMLHELTKGNSLIEKRFHLKTEGQIKEYSFRGRSAAEGIYLVGLETHHSLKQSSFDRLESIAESIFNALNIAVFILDRHNNVIYYNDVLKKEGRFRRNFTKLGGRPIIRVMKEMAADIRQSSKDVRRYHLYDKTLYRVYGIYNNHTDMITFIIDDRAGSDEYDNLLLYKQQMESVSHLAAGFAHELRNPLSVIRGFIQLSALTDDIEKYYKTILSELDRMNDIIDDFLSLSRKAPEREAQQPYEFFQSIVSLIRSECLLRNIKLVHDFQRVSAQLLLNRSMIKQVFLNVLRNAIEAFDDNQTDKRFSLKGRVVDKYYVITVEDNGPGMEREVLDQLGKPFFTTKEKGTGIGLPLCKKIIQEHNGHFEISSELGSGTTIKISLPLEQTL</sequence>
<dbReference type="GO" id="GO:0005524">
    <property type="term" value="F:ATP binding"/>
    <property type="evidence" value="ECO:0007669"/>
    <property type="project" value="UniProtKB-KW"/>
</dbReference>
<keyword evidence="11" id="KW-1185">Reference proteome</keyword>
<dbReference type="Pfam" id="PF02518">
    <property type="entry name" value="HATPase_c"/>
    <property type="match status" value="1"/>
</dbReference>
<evidence type="ECO:0000256" key="7">
    <source>
        <dbReference type="ARBA" id="ARBA00022840"/>
    </source>
</evidence>
<dbReference type="AlphaFoldDB" id="A0A8J3DWS5"/>
<evidence type="ECO:0000256" key="6">
    <source>
        <dbReference type="ARBA" id="ARBA00022777"/>
    </source>
</evidence>
<reference evidence="10" key="1">
    <citation type="journal article" date="2014" name="Int. J. Syst. Evol. Microbiol.">
        <title>Complete genome sequence of Corynebacterium casei LMG S-19264T (=DSM 44701T), isolated from a smear-ripened cheese.</title>
        <authorList>
            <consortium name="US DOE Joint Genome Institute (JGI-PGF)"/>
            <person name="Walter F."/>
            <person name="Albersmeier A."/>
            <person name="Kalinowski J."/>
            <person name="Ruckert C."/>
        </authorList>
    </citation>
    <scope>NUCLEOTIDE SEQUENCE</scope>
    <source>
        <strain evidence="10">CGMCC 1.15371</strain>
    </source>
</reference>
<dbReference type="SUPFAM" id="SSF55874">
    <property type="entry name" value="ATPase domain of HSP90 chaperone/DNA topoisomerase II/histidine kinase"/>
    <property type="match status" value="1"/>
</dbReference>
<proteinExistence type="predicted"/>
<dbReference type="SMART" id="SM00387">
    <property type="entry name" value="HATPase_c"/>
    <property type="match status" value="1"/>
</dbReference>
<dbReference type="Proteomes" id="UP000628775">
    <property type="component" value="Unassembled WGS sequence"/>
</dbReference>
<keyword evidence="8" id="KW-0902">Two-component regulatory system</keyword>
<dbReference type="InterPro" id="IPR036890">
    <property type="entry name" value="HATPase_C_sf"/>
</dbReference>
<evidence type="ECO:0000313" key="10">
    <source>
        <dbReference type="EMBL" id="GGE47004.1"/>
    </source>
</evidence>
<evidence type="ECO:0000256" key="2">
    <source>
        <dbReference type="ARBA" id="ARBA00012438"/>
    </source>
</evidence>
<name>A0A8J3DWS5_9BACL</name>
<evidence type="ECO:0000259" key="9">
    <source>
        <dbReference type="PROSITE" id="PS50109"/>
    </source>
</evidence>
<dbReference type="EMBL" id="BMIR01000013">
    <property type="protein sequence ID" value="GGE47004.1"/>
    <property type="molecule type" value="Genomic_DNA"/>
</dbReference>
<dbReference type="PANTHER" id="PTHR43065">
    <property type="entry name" value="SENSOR HISTIDINE KINASE"/>
    <property type="match status" value="1"/>
</dbReference>
<keyword evidence="4" id="KW-0808">Transferase</keyword>
<organism evidence="10 11">
    <name type="scientific">Pullulanibacillus camelliae</name>
    <dbReference type="NCBI Taxonomy" id="1707096"/>
    <lineage>
        <taxon>Bacteria</taxon>
        <taxon>Bacillati</taxon>
        <taxon>Bacillota</taxon>
        <taxon>Bacilli</taxon>
        <taxon>Bacillales</taxon>
        <taxon>Sporolactobacillaceae</taxon>
        <taxon>Pullulanibacillus</taxon>
    </lineage>
</organism>
<dbReference type="InterPro" id="IPR036097">
    <property type="entry name" value="HisK_dim/P_sf"/>
</dbReference>
<dbReference type="SUPFAM" id="SSF47384">
    <property type="entry name" value="Homodimeric domain of signal transducing histidine kinase"/>
    <property type="match status" value="1"/>
</dbReference>
<keyword evidence="6 10" id="KW-0418">Kinase</keyword>
<gene>
    <name evidence="10" type="ORF">GCM10011391_27260</name>
</gene>
<dbReference type="InterPro" id="IPR005467">
    <property type="entry name" value="His_kinase_dom"/>
</dbReference>
<dbReference type="Gene3D" id="3.30.565.10">
    <property type="entry name" value="Histidine kinase-like ATPase, C-terminal domain"/>
    <property type="match status" value="1"/>
</dbReference>
<evidence type="ECO:0000256" key="8">
    <source>
        <dbReference type="ARBA" id="ARBA00023012"/>
    </source>
</evidence>
<keyword evidence="5" id="KW-0547">Nucleotide-binding</keyword>
<accession>A0A8J3DWS5</accession>
<keyword evidence="3" id="KW-0597">Phosphoprotein</keyword>
<protein>
    <recommendedName>
        <fullName evidence="2">histidine kinase</fullName>
        <ecNumber evidence="2">2.7.13.3</ecNumber>
    </recommendedName>
</protein>
<dbReference type="SMART" id="SM00388">
    <property type="entry name" value="HisKA"/>
    <property type="match status" value="1"/>
</dbReference>
<dbReference type="InterPro" id="IPR003594">
    <property type="entry name" value="HATPase_dom"/>
</dbReference>
<dbReference type="GO" id="GO:0000155">
    <property type="term" value="F:phosphorelay sensor kinase activity"/>
    <property type="evidence" value="ECO:0007669"/>
    <property type="project" value="InterPro"/>
</dbReference>
<feature type="domain" description="Histidine kinase" evidence="9">
    <location>
        <begin position="250"/>
        <end position="455"/>
    </location>
</feature>
<dbReference type="EC" id="2.7.13.3" evidence="2"/>
<comment type="catalytic activity">
    <reaction evidence="1">
        <text>ATP + protein L-histidine = ADP + protein N-phospho-L-histidine.</text>
        <dbReference type="EC" id="2.7.13.3"/>
    </reaction>
</comment>
<dbReference type="PANTHER" id="PTHR43065:SF10">
    <property type="entry name" value="PEROXIDE STRESS-ACTIVATED HISTIDINE KINASE MAK3"/>
    <property type="match status" value="1"/>
</dbReference>
<evidence type="ECO:0000256" key="3">
    <source>
        <dbReference type="ARBA" id="ARBA00022553"/>
    </source>
</evidence>
<evidence type="ECO:0000256" key="5">
    <source>
        <dbReference type="ARBA" id="ARBA00022741"/>
    </source>
</evidence>
<evidence type="ECO:0000313" key="11">
    <source>
        <dbReference type="Proteomes" id="UP000628775"/>
    </source>
</evidence>
<keyword evidence="7" id="KW-0067">ATP-binding</keyword>
<dbReference type="Pfam" id="PF00512">
    <property type="entry name" value="HisKA"/>
    <property type="match status" value="1"/>
</dbReference>
<dbReference type="RefSeq" id="WP_229672606.1">
    <property type="nucleotide sequence ID" value="NZ_BMIR01000013.1"/>
</dbReference>
<comment type="caution">
    <text evidence="10">The sequence shown here is derived from an EMBL/GenBank/DDBJ whole genome shotgun (WGS) entry which is preliminary data.</text>
</comment>
<dbReference type="CDD" id="cd00082">
    <property type="entry name" value="HisKA"/>
    <property type="match status" value="1"/>
</dbReference>
<dbReference type="InterPro" id="IPR004358">
    <property type="entry name" value="Sig_transdc_His_kin-like_C"/>
</dbReference>
<evidence type="ECO:0000256" key="4">
    <source>
        <dbReference type="ARBA" id="ARBA00022679"/>
    </source>
</evidence>
<reference evidence="10" key="2">
    <citation type="submission" date="2020-09" db="EMBL/GenBank/DDBJ databases">
        <authorList>
            <person name="Sun Q."/>
            <person name="Zhou Y."/>
        </authorList>
    </citation>
    <scope>NUCLEOTIDE SEQUENCE</scope>
    <source>
        <strain evidence="10">CGMCC 1.15371</strain>
    </source>
</reference>
<dbReference type="PRINTS" id="PR00344">
    <property type="entry name" value="BCTRLSENSOR"/>
</dbReference>
<evidence type="ECO:0000256" key="1">
    <source>
        <dbReference type="ARBA" id="ARBA00000085"/>
    </source>
</evidence>
<dbReference type="InterPro" id="IPR003661">
    <property type="entry name" value="HisK_dim/P_dom"/>
</dbReference>
<dbReference type="Gene3D" id="1.10.287.130">
    <property type="match status" value="1"/>
</dbReference>